<proteinExistence type="predicted"/>
<protein>
    <submittedName>
        <fullName evidence="1">DUF1476 domain-containing protein</fullName>
    </submittedName>
</protein>
<accession>A0ABP7KIS5</accession>
<dbReference type="PIRSF" id="PIRSF031780">
    <property type="entry name" value="UCP031780"/>
    <property type="match status" value="1"/>
</dbReference>
<sequence>MSTFDDREAAFEAKFAHDSVMQFKADARANKRLGLWAAEKLGLSGEEATAYAATVVASDLKEPGDDDVIDKVAADLEGIATREAIATMRVGFVREVKAEIAAD</sequence>
<dbReference type="Pfam" id="PF07345">
    <property type="entry name" value="ATPaseInh_sub_z"/>
    <property type="match status" value="1"/>
</dbReference>
<evidence type="ECO:0000313" key="2">
    <source>
        <dbReference type="Proteomes" id="UP001399917"/>
    </source>
</evidence>
<keyword evidence="2" id="KW-1185">Reference proteome</keyword>
<comment type="caution">
    <text evidence="1">The sequence shown here is derived from an EMBL/GenBank/DDBJ whole genome shotgun (WGS) entry which is preliminary data.</text>
</comment>
<dbReference type="InterPro" id="IPR009945">
    <property type="entry name" value="ATPase_inh_sub_z"/>
</dbReference>
<dbReference type="Proteomes" id="UP001399917">
    <property type="component" value="Unassembled WGS sequence"/>
</dbReference>
<dbReference type="Gene3D" id="1.10.790.20">
    <property type="entry name" value="Domain of unknown function DUF1476"/>
    <property type="match status" value="1"/>
</dbReference>
<organism evidence="1 2">
    <name type="scientific">Celeribacter arenosi</name>
    <dbReference type="NCBI Taxonomy" id="792649"/>
    <lineage>
        <taxon>Bacteria</taxon>
        <taxon>Pseudomonadati</taxon>
        <taxon>Pseudomonadota</taxon>
        <taxon>Alphaproteobacteria</taxon>
        <taxon>Rhodobacterales</taxon>
        <taxon>Roseobacteraceae</taxon>
        <taxon>Celeribacter</taxon>
    </lineage>
</organism>
<reference evidence="2" key="1">
    <citation type="journal article" date="2019" name="Int. J. Syst. Evol. Microbiol.">
        <title>The Global Catalogue of Microorganisms (GCM) 10K type strain sequencing project: providing services to taxonomists for standard genome sequencing and annotation.</title>
        <authorList>
            <consortium name="The Broad Institute Genomics Platform"/>
            <consortium name="The Broad Institute Genome Sequencing Center for Infectious Disease"/>
            <person name="Wu L."/>
            <person name="Ma J."/>
        </authorList>
    </citation>
    <scope>NUCLEOTIDE SEQUENCE [LARGE SCALE GENOMIC DNA]</scope>
    <source>
        <strain evidence="2">JCM 17190</strain>
    </source>
</reference>
<dbReference type="EMBL" id="BAABDF010000007">
    <property type="protein sequence ID" value="GAA3877941.1"/>
    <property type="molecule type" value="Genomic_DNA"/>
</dbReference>
<gene>
    <name evidence="1" type="ORF">GCM10022404_29620</name>
</gene>
<name>A0ABP7KIS5_9RHOB</name>
<evidence type="ECO:0000313" key="1">
    <source>
        <dbReference type="EMBL" id="GAA3877941.1"/>
    </source>
</evidence>
<dbReference type="InterPro" id="IPR038293">
    <property type="entry name" value="ATPase_inh_sub_z_sf"/>
</dbReference>
<dbReference type="RefSeq" id="WP_344848490.1">
    <property type="nucleotide sequence ID" value="NZ_BAABDF010000007.1"/>
</dbReference>